<keyword evidence="4" id="KW-1185">Reference proteome</keyword>
<evidence type="ECO:0000259" key="2">
    <source>
        <dbReference type="PROSITE" id="PS51084"/>
    </source>
</evidence>
<dbReference type="Gene3D" id="3.30.428.10">
    <property type="entry name" value="HIT-like"/>
    <property type="match status" value="1"/>
</dbReference>
<dbReference type="Pfam" id="PF01230">
    <property type="entry name" value="HIT"/>
    <property type="match status" value="1"/>
</dbReference>
<accession>A0ABT3Z5W9</accession>
<dbReference type="InterPro" id="IPR036265">
    <property type="entry name" value="HIT-like_sf"/>
</dbReference>
<dbReference type="PANTHER" id="PTHR46648">
    <property type="entry name" value="HIT FAMILY PROTEIN 1"/>
    <property type="match status" value="1"/>
</dbReference>
<comment type="caution">
    <text evidence="3">The sequence shown here is derived from an EMBL/GenBank/DDBJ whole genome shotgun (WGS) entry which is preliminary data.</text>
</comment>
<dbReference type="RefSeq" id="WP_267652411.1">
    <property type="nucleotide sequence ID" value="NZ_JAOVZR010000001.1"/>
</dbReference>
<protein>
    <submittedName>
        <fullName evidence="3">HIT family protein</fullName>
    </submittedName>
</protein>
<dbReference type="InterPro" id="IPR011146">
    <property type="entry name" value="HIT-like"/>
</dbReference>
<dbReference type="Proteomes" id="UP001073227">
    <property type="component" value="Unassembled WGS sequence"/>
</dbReference>
<name>A0ABT3Z5W9_9HYPH</name>
<feature type="short sequence motif" description="Histidine triad motif" evidence="1">
    <location>
        <begin position="99"/>
        <end position="103"/>
    </location>
</feature>
<organism evidence="3 4">
    <name type="scientific">Hoeflea algicola</name>
    <dbReference type="NCBI Taxonomy" id="2983763"/>
    <lineage>
        <taxon>Bacteria</taxon>
        <taxon>Pseudomonadati</taxon>
        <taxon>Pseudomonadota</taxon>
        <taxon>Alphaproteobacteria</taxon>
        <taxon>Hyphomicrobiales</taxon>
        <taxon>Rhizobiaceae</taxon>
        <taxon>Hoeflea</taxon>
    </lineage>
</organism>
<proteinExistence type="predicted"/>
<evidence type="ECO:0000313" key="3">
    <source>
        <dbReference type="EMBL" id="MCY0146764.1"/>
    </source>
</evidence>
<dbReference type="InterPro" id="IPR001310">
    <property type="entry name" value="Histidine_triad_HIT"/>
</dbReference>
<evidence type="ECO:0000313" key="4">
    <source>
        <dbReference type="Proteomes" id="UP001073227"/>
    </source>
</evidence>
<dbReference type="PRINTS" id="PR00332">
    <property type="entry name" value="HISTRIAD"/>
</dbReference>
<dbReference type="PROSITE" id="PS51084">
    <property type="entry name" value="HIT_2"/>
    <property type="match status" value="1"/>
</dbReference>
<sequence length="151" mass="16743">MKVEAEHLSSCLFCNMAQGHVGTEAIFKNENILAFLDICPIRRGHVQIIPLQHFAYFEDLPGDLAAEIFATGQMVARAQKRIYDVERVAFLFSGGDIAHAHAHLVPMVDKTDITSRLYIKQTDLTFVSAPRASAEELKSAARELRSALKCG</sequence>
<dbReference type="PANTHER" id="PTHR46648:SF1">
    <property type="entry name" value="ADENOSINE 5'-MONOPHOSPHORAMIDASE HNT1"/>
    <property type="match status" value="1"/>
</dbReference>
<dbReference type="SUPFAM" id="SSF54197">
    <property type="entry name" value="HIT-like"/>
    <property type="match status" value="1"/>
</dbReference>
<feature type="domain" description="HIT" evidence="2">
    <location>
        <begin position="12"/>
        <end position="115"/>
    </location>
</feature>
<dbReference type="EMBL" id="JAOVZR010000001">
    <property type="protein sequence ID" value="MCY0146764.1"/>
    <property type="molecule type" value="Genomic_DNA"/>
</dbReference>
<evidence type="ECO:0000256" key="1">
    <source>
        <dbReference type="PROSITE-ProRule" id="PRU00464"/>
    </source>
</evidence>
<reference evidence="3" key="1">
    <citation type="submission" date="2022-10" db="EMBL/GenBank/DDBJ databases">
        <title>Hoeflea sp. G2-23, isolated from marine algae.</title>
        <authorList>
            <person name="Kristyanto S."/>
            <person name="Kim J.M."/>
            <person name="Jeon C.O."/>
        </authorList>
    </citation>
    <scope>NUCLEOTIDE SEQUENCE</scope>
    <source>
        <strain evidence="3">G2-23</strain>
    </source>
</reference>
<gene>
    <name evidence="3" type="ORF">OEG84_03280</name>
</gene>